<protein>
    <recommendedName>
        <fullName evidence="1">Prolyl 4-hydroxylase alpha subunit Fe(2+) 2OG dioxygenase domain-containing protein</fullName>
    </recommendedName>
</protein>
<dbReference type="Pfam" id="PF13640">
    <property type="entry name" value="2OG-FeII_Oxy_3"/>
    <property type="match status" value="1"/>
</dbReference>
<gene>
    <name evidence="2" type="ORF">D6D24_03867</name>
</gene>
<name>A0A4S9KRS3_AURPU</name>
<dbReference type="PANTHER" id="PTHR33099:SF7">
    <property type="entry name" value="MYND-TYPE DOMAIN-CONTAINING PROTEIN"/>
    <property type="match status" value="1"/>
</dbReference>
<dbReference type="Gene3D" id="2.60.120.620">
    <property type="entry name" value="q2cbj1_9rhob like domain"/>
    <property type="match status" value="1"/>
</dbReference>
<comment type="caution">
    <text evidence="2">The sequence shown here is derived from an EMBL/GenBank/DDBJ whole genome shotgun (WGS) entry which is preliminary data.</text>
</comment>
<dbReference type="PANTHER" id="PTHR33099">
    <property type="entry name" value="FE2OG DIOXYGENASE DOMAIN-CONTAINING PROTEIN"/>
    <property type="match status" value="1"/>
</dbReference>
<dbReference type="AlphaFoldDB" id="A0A4S9KRS3"/>
<sequence>MAATASNPPAMPVAGDDYLAKEIEMLSTDLREELRTYLDEITAAGQFATMRKLETIVKPEVKLLGMEGAPDQEIATPLGSRDASKLIEAAHQAPFGRGEETIVDTSVRNTWELSPDRFSLSEHWQPYVDSLMALVCDELGVRGDGIRAELYKMLLYEQGAMFKRHADSEKVPGMFGTLVISLPSAHWGGAVVVTHNGKKYSLQTYNHEYLAWYSDVIHEVQEVTSGYRWVLTYNLVQTDFEQFNSAASADRKLRAILTEWNNTIEEEGGETDKMIYQLDHKYTDASIRLNSLKGADLLRAQRLFSVCDQVGFTLYLASLEKQVHGSAESNNNGYYDRYDDDEEGSDGEFHAIEDVIDETLKLTRVVDTDGNVIATDLDIEEDDIVQPDPYEDRDPDEDSYEGWTGNAGATSTHWYKDSVLVLVPNDMIANVFLGSYRDFGYGDGGDAKVLAILRHLAKRAQGFPGAQGDSLRQSVRQVGIMISDNRIDAKHAGMRGYKYTDATVSEAVVACANCGQVDVLRNLSSAFRDNLSEGALKSLSDLRGRTDLSIAEDRTRLEYIFGQVVLNYKTVSKKYETLSFLIGVEALTVANHEDCMPEIKNWVVQMLAKIFSDLDVLSNEDGDVIAKIATLDTSEALLRDRIIPSIQRQMQGASPDKTTFMMKFLSQALDSSKPLTAELLSVYEPLMDFVIRKLSFRKAQAPPPARTASIYDRSGANTVQQDPRKPALDGRVLFSILEHCRNLDLHQNALLLETNVAAQTLTMDPQDFAKTLMPFLKGIVERLRDGKDDIIRHQVLFRTGLSQYILRFVGQEPVQINWSRNPVRCNCADCKTLNNFLRSPVDRLDAHTDCTHLTDRGYMETLVITKQGKSFEDKFNAWKLKADLATAALRSLEDLEGPANPESHLKKLLGDQYEEIMTLKRVRIMTAAQQPSVRQPQTNVASSGTSGAITAGVSTLGARQPHPSQVIGQKRKAVVIDLTDD</sequence>
<feature type="domain" description="Prolyl 4-hydroxylase alpha subunit Fe(2+) 2OG dioxygenase" evidence="1">
    <location>
        <begin position="153"/>
        <end position="234"/>
    </location>
</feature>
<evidence type="ECO:0000313" key="2">
    <source>
        <dbReference type="EMBL" id="THW17498.1"/>
    </source>
</evidence>
<organism evidence="2 3">
    <name type="scientific">Aureobasidium pullulans</name>
    <name type="common">Black yeast</name>
    <name type="synonym">Pullularia pullulans</name>
    <dbReference type="NCBI Taxonomy" id="5580"/>
    <lineage>
        <taxon>Eukaryota</taxon>
        <taxon>Fungi</taxon>
        <taxon>Dikarya</taxon>
        <taxon>Ascomycota</taxon>
        <taxon>Pezizomycotina</taxon>
        <taxon>Dothideomycetes</taxon>
        <taxon>Dothideomycetidae</taxon>
        <taxon>Dothideales</taxon>
        <taxon>Saccotheciaceae</taxon>
        <taxon>Aureobasidium</taxon>
    </lineage>
</organism>
<accession>A0A4S9KRS3</accession>
<proteinExistence type="predicted"/>
<reference evidence="2 3" key="1">
    <citation type="submission" date="2018-10" db="EMBL/GenBank/DDBJ databases">
        <title>Fifty Aureobasidium pullulans genomes reveal a recombining polyextremotolerant generalist.</title>
        <authorList>
            <person name="Gostincar C."/>
            <person name="Turk M."/>
            <person name="Zajc J."/>
            <person name="Gunde-Cimerman N."/>
        </authorList>
    </citation>
    <scope>NUCLEOTIDE SEQUENCE [LARGE SCALE GENOMIC DNA]</scope>
    <source>
        <strain evidence="2 3">EXF-11318</strain>
    </source>
</reference>
<dbReference type="InterPro" id="IPR044862">
    <property type="entry name" value="Pro_4_hyd_alph_FE2OG_OXY"/>
</dbReference>
<evidence type="ECO:0000259" key="1">
    <source>
        <dbReference type="Pfam" id="PF13640"/>
    </source>
</evidence>
<evidence type="ECO:0000313" key="3">
    <source>
        <dbReference type="Proteomes" id="UP000308014"/>
    </source>
</evidence>
<dbReference type="EMBL" id="QZAJ01000106">
    <property type="protein sequence ID" value="THW17498.1"/>
    <property type="molecule type" value="Genomic_DNA"/>
</dbReference>
<dbReference type="Proteomes" id="UP000308014">
    <property type="component" value="Unassembled WGS sequence"/>
</dbReference>